<feature type="signal peptide" evidence="21">
    <location>
        <begin position="1"/>
        <end position="27"/>
    </location>
</feature>
<keyword evidence="8" id="KW-0645">Protease</keyword>
<evidence type="ECO:0000259" key="22">
    <source>
        <dbReference type="Pfam" id="PF04389"/>
    </source>
</evidence>
<evidence type="ECO:0000256" key="9">
    <source>
        <dbReference type="ARBA" id="ARBA00022723"/>
    </source>
</evidence>
<evidence type="ECO:0000256" key="13">
    <source>
        <dbReference type="ARBA" id="ARBA00022833"/>
    </source>
</evidence>
<evidence type="ECO:0000256" key="16">
    <source>
        <dbReference type="ARBA" id="ARBA00023145"/>
    </source>
</evidence>
<dbReference type="InterPro" id="IPR007484">
    <property type="entry name" value="Peptidase_M28"/>
</dbReference>
<keyword evidence="18" id="KW-0458">Lysosome</keyword>
<keyword evidence="13" id="KW-0862">Zinc</keyword>
<organism evidence="23 24">
    <name type="scientific">Candidatus Korobacter versatilis</name>
    <dbReference type="NCBI Taxonomy" id="658062"/>
    <lineage>
        <taxon>Bacteria</taxon>
        <taxon>Pseudomonadati</taxon>
        <taxon>Acidobacteriota</taxon>
        <taxon>Terriglobia</taxon>
        <taxon>Terriglobales</taxon>
        <taxon>Candidatus Korobacteraceae</taxon>
        <taxon>Candidatus Korobacter</taxon>
    </lineage>
</organism>
<evidence type="ECO:0000256" key="19">
    <source>
        <dbReference type="ARBA" id="ARBA00025833"/>
    </source>
</evidence>
<keyword evidence="9" id="KW-0479">Metal-binding</keyword>
<feature type="domain" description="Peptidase M28" evidence="22">
    <location>
        <begin position="254"/>
        <end position="442"/>
    </location>
</feature>
<feature type="chain" id="PRO_5038124919" description="Carboxypeptidase Q" evidence="21">
    <location>
        <begin position="28"/>
        <end position="494"/>
    </location>
</feature>
<comment type="caution">
    <text evidence="23">The sequence shown here is derived from an EMBL/GenBank/DDBJ whole genome shotgun (WGS) entry which is preliminary data.</text>
</comment>
<keyword evidence="10 21" id="KW-0732">Signal</keyword>
<evidence type="ECO:0000256" key="21">
    <source>
        <dbReference type="SAM" id="SignalP"/>
    </source>
</evidence>
<evidence type="ECO:0000256" key="4">
    <source>
        <dbReference type="ARBA" id="ARBA00004613"/>
    </source>
</evidence>
<keyword evidence="16" id="KW-0865">Zymogen</keyword>
<dbReference type="GO" id="GO:0006508">
    <property type="term" value="P:proteolysis"/>
    <property type="evidence" value="ECO:0007669"/>
    <property type="project" value="UniProtKB-KW"/>
</dbReference>
<dbReference type="EMBL" id="JACPNR010000010">
    <property type="protein sequence ID" value="MBI2678794.1"/>
    <property type="molecule type" value="Genomic_DNA"/>
</dbReference>
<evidence type="ECO:0000256" key="2">
    <source>
        <dbReference type="ARBA" id="ARBA00004371"/>
    </source>
</evidence>
<keyword evidence="15" id="KW-0482">Metalloprotease</keyword>
<evidence type="ECO:0000256" key="7">
    <source>
        <dbReference type="ARBA" id="ARBA00022645"/>
    </source>
</evidence>
<dbReference type="InterPro" id="IPR039866">
    <property type="entry name" value="CPQ"/>
</dbReference>
<evidence type="ECO:0000256" key="20">
    <source>
        <dbReference type="ARBA" id="ARBA00033328"/>
    </source>
</evidence>
<accession>A0A932EQ32</accession>
<evidence type="ECO:0000256" key="11">
    <source>
        <dbReference type="ARBA" id="ARBA00022801"/>
    </source>
</evidence>
<evidence type="ECO:0000256" key="10">
    <source>
        <dbReference type="ARBA" id="ARBA00022729"/>
    </source>
</evidence>
<evidence type="ECO:0000313" key="23">
    <source>
        <dbReference type="EMBL" id="MBI2678794.1"/>
    </source>
</evidence>
<evidence type="ECO:0000256" key="6">
    <source>
        <dbReference type="ARBA" id="ARBA00022525"/>
    </source>
</evidence>
<dbReference type="Gene3D" id="3.40.630.10">
    <property type="entry name" value="Zn peptidases"/>
    <property type="match status" value="1"/>
</dbReference>
<sequence>MRIVARKTCRPLLCVALALSLALPAGAIEEIDHLIIVAQKAPTLEKNLRALTDEVGGRVPGTPNMEQAFRWALAAFKDAGADSVTTEEFTMPVGWSEGATRVEVTAPTRFTVRSVSVAWSPPIAQTLHARVADVGEGTAADFAKAGDLMGAIVLVHSKVLRSWEDLFAEYSDAPPVIAAAKQANAAAIAWTSTREHDILYRHINSQDGEVDVIPQVLLAREDALRIQRLIAGGAPVEMEITLPNRIGDTFRSANIVAEVKGREKPEEYVVLGAHLDSWELGTGALDNGCNSALVIEALRAIKASGLRPRRSIRFVLFSGEEQGMLGSRAFVQQHRAEMDNVVANITFDEGTGHATGFSLGGRKDIDAKVRAMMAPFAKWGIAKNTTDAFVGTDNLDFLLEGVPTLVANQVEANYLENYHAASDTFDKVDIPQLKKHVALAAAMAFAIANDPQRLGKRQSRAEVEKLLHDTKLDKQLKLFGLWTDWESGKRGREK</sequence>
<protein>
    <recommendedName>
        <fullName evidence="5">Carboxypeptidase Q</fullName>
    </recommendedName>
    <alternativeName>
        <fullName evidence="20">Plasma glutamate carboxypeptidase</fullName>
    </alternativeName>
</protein>
<dbReference type="GO" id="GO:0004180">
    <property type="term" value="F:carboxypeptidase activity"/>
    <property type="evidence" value="ECO:0007669"/>
    <property type="project" value="UniProtKB-KW"/>
</dbReference>
<name>A0A932EQ32_9BACT</name>
<dbReference type="Gene3D" id="3.50.30.30">
    <property type="match status" value="1"/>
</dbReference>
<evidence type="ECO:0000256" key="8">
    <source>
        <dbReference type="ARBA" id="ARBA00022670"/>
    </source>
</evidence>
<keyword evidence="17" id="KW-0325">Glycoprotein</keyword>
<proteinExistence type="predicted"/>
<gene>
    <name evidence="23" type="ORF">HYX28_08435</name>
</gene>
<dbReference type="PANTHER" id="PTHR12053">
    <property type="entry name" value="PROTEASE FAMILY M28 PLASMA GLUTAMATE CARBOXYPEPTIDASE-RELATED"/>
    <property type="match status" value="1"/>
</dbReference>
<evidence type="ECO:0000256" key="12">
    <source>
        <dbReference type="ARBA" id="ARBA00022824"/>
    </source>
</evidence>
<reference evidence="23" key="1">
    <citation type="submission" date="2020-07" db="EMBL/GenBank/DDBJ databases">
        <title>Huge and variable diversity of episymbiotic CPR bacteria and DPANN archaea in groundwater ecosystems.</title>
        <authorList>
            <person name="He C.Y."/>
            <person name="Keren R."/>
            <person name="Whittaker M."/>
            <person name="Farag I.F."/>
            <person name="Doudna J."/>
            <person name="Cate J.H.D."/>
            <person name="Banfield J.F."/>
        </authorList>
    </citation>
    <scope>NUCLEOTIDE SEQUENCE</scope>
    <source>
        <strain evidence="23">NC_groundwater_580_Pr5_B-0.1um_64_19</strain>
    </source>
</reference>
<evidence type="ECO:0000256" key="1">
    <source>
        <dbReference type="ARBA" id="ARBA00004240"/>
    </source>
</evidence>
<evidence type="ECO:0000256" key="5">
    <source>
        <dbReference type="ARBA" id="ARBA00014116"/>
    </source>
</evidence>
<dbReference type="GO" id="GO:0070573">
    <property type="term" value="F:metallodipeptidase activity"/>
    <property type="evidence" value="ECO:0007669"/>
    <property type="project" value="InterPro"/>
</dbReference>
<evidence type="ECO:0000256" key="18">
    <source>
        <dbReference type="ARBA" id="ARBA00023228"/>
    </source>
</evidence>
<dbReference type="GO" id="GO:0005764">
    <property type="term" value="C:lysosome"/>
    <property type="evidence" value="ECO:0007669"/>
    <property type="project" value="UniProtKB-SubCell"/>
</dbReference>
<keyword evidence="11" id="KW-0378">Hydrolase</keyword>
<comment type="subcellular location">
    <subcellularLocation>
        <location evidence="1">Endoplasmic reticulum</location>
    </subcellularLocation>
    <subcellularLocation>
        <location evidence="3">Golgi apparatus</location>
    </subcellularLocation>
    <subcellularLocation>
        <location evidence="2">Lysosome</location>
    </subcellularLocation>
    <subcellularLocation>
        <location evidence="4">Secreted</location>
    </subcellularLocation>
</comment>
<evidence type="ECO:0000256" key="14">
    <source>
        <dbReference type="ARBA" id="ARBA00023034"/>
    </source>
</evidence>
<keyword evidence="14" id="KW-0333">Golgi apparatus</keyword>
<dbReference type="Proteomes" id="UP000779809">
    <property type="component" value="Unassembled WGS sequence"/>
</dbReference>
<dbReference type="SUPFAM" id="SSF53187">
    <property type="entry name" value="Zn-dependent exopeptidases"/>
    <property type="match status" value="1"/>
</dbReference>
<evidence type="ECO:0000313" key="24">
    <source>
        <dbReference type="Proteomes" id="UP000779809"/>
    </source>
</evidence>
<keyword evidence="6" id="KW-0964">Secreted</keyword>
<dbReference type="GO" id="GO:0046872">
    <property type="term" value="F:metal ion binding"/>
    <property type="evidence" value="ECO:0007669"/>
    <property type="project" value="UniProtKB-KW"/>
</dbReference>
<dbReference type="AlphaFoldDB" id="A0A932EQ32"/>
<evidence type="ECO:0000256" key="3">
    <source>
        <dbReference type="ARBA" id="ARBA00004555"/>
    </source>
</evidence>
<comment type="subunit">
    <text evidence="19">Homodimer. The monomeric form is inactive while the homodimer is active.</text>
</comment>
<dbReference type="Pfam" id="PF04389">
    <property type="entry name" value="Peptidase_M28"/>
    <property type="match status" value="1"/>
</dbReference>
<keyword evidence="12" id="KW-0256">Endoplasmic reticulum</keyword>
<dbReference type="GO" id="GO:0005576">
    <property type="term" value="C:extracellular region"/>
    <property type="evidence" value="ECO:0007669"/>
    <property type="project" value="UniProtKB-SubCell"/>
</dbReference>
<dbReference type="PANTHER" id="PTHR12053:SF3">
    <property type="entry name" value="CARBOXYPEPTIDASE Q"/>
    <property type="match status" value="1"/>
</dbReference>
<evidence type="ECO:0000256" key="17">
    <source>
        <dbReference type="ARBA" id="ARBA00023180"/>
    </source>
</evidence>
<keyword evidence="7" id="KW-0121">Carboxypeptidase</keyword>
<evidence type="ECO:0000256" key="15">
    <source>
        <dbReference type="ARBA" id="ARBA00023049"/>
    </source>
</evidence>